<dbReference type="PROSITE" id="PS51257">
    <property type="entry name" value="PROKAR_LIPOPROTEIN"/>
    <property type="match status" value="1"/>
</dbReference>
<gene>
    <name evidence="1" type="primary">yehR</name>
    <name evidence="1" type="ORF">EV102420_07_02560</name>
</gene>
<keyword evidence="2" id="KW-1185">Reference proteome</keyword>
<dbReference type="PIRSF" id="PIRSF006187">
    <property type="entry name" value="DUF1307"/>
    <property type="match status" value="1"/>
</dbReference>
<dbReference type="OrthoDB" id="6586670at2"/>
<dbReference type="eggNOG" id="COG4808">
    <property type="taxonomic scope" value="Bacteria"/>
</dbReference>
<evidence type="ECO:0000313" key="1">
    <source>
        <dbReference type="EMBL" id="GAL57436.1"/>
    </source>
</evidence>
<dbReference type="RefSeq" id="WP_042389775.1">
    <property type="nucleotide sequence ID" value="NZ_BBMZ01000007.1"/>
</dbReference>
<dbReference type="AlphaFoldDB" id="A0A090UY27"/>
<sequence length="152" mass="17103">MNIVKKIIATAFTALLVITLSGCGDKEESKTFTWSDGKTNVELTYYYKNDVVLRQTAKNTLHYDALGIPNKEAAMQRLGPISEQYKEIKGVDESLDYQDTYATETLTVDYTKVDRDALQKVQGTAFTGEIKEGISMKKSEQLLESRGFKEVK</sequence>
<dbReference type="InterPro" id="IPR009736">
    <property type="entry name" value="DUF1307"/>
</dbReference>
<evidence type="ECO:0008006" key="3">
    <source>
        <dbReference type="Google" id="ProtNLM"/>
    </source>
</evidence>
<accession>A0A090UY27</accession>
<dbReference type="SUPFAM" id="SSF160704">
    <property type="entry name" value="YehR-like"/>
    <property type="match status" value="1"/>
</dbReference>
<dbReference type="STRING" id="1115515.EV102420_07_02560"/>
<proteinExistence type="predicted"/>
<dbReference type="Pfam" id="PF06998">
    <property type="entry name" value="DUF1307"/>
    <property type="match status" value="1"/>
</dbReference>
<dbReference type="Proteomes" id="UP000029462">
    <property type="component" value="Unassembled WGS sequence"/>
</dbReference>
<dbReference type="GeneID" id="88816441"/>
<name>A0A090UY27_PSEVU</name>
<dbReference type="EMBL" id="BBMZ01000007">
    <property type="protein sequence ID" value="GAL57436.1"/>
    <property type="molecule type" value="Genomic_DNA"/>
</dbReference>
<dbReference type="Gene3D" id="3.30.1830.10">
    <property type="entry name" value="YehR-like"/>
    <property type="match status" value="1"/>
</dbReference>
<dbReference type="InterPro" id="IPR036699">
    <property type="entry name" value="YehR-like_sf"/>
</dbReference>
<protein>
    <recommendedName>
        <fullName evidence="3">Lipoprotein YehR</fullName>
    </recommendedName>
</protein>
<comment type="caution">
    <text evidence="1">The sequence shown here is derived from an EMBL/GenBank/DDBJ whole genome shotgun (WGS) entry which is preliminary data.</text>
</comment>
<evidence type="ECO:0000313" key="2">
    <source>
        <dbReference type="Proteomes" id="UP000029462"/>
    </source>
</evidence>
<organism evidence="1 2">
    <name type="scientific">Pseudescherichia vulneris NBRC 102420</name>
    <dbReference type="NCBI Taxonomy" id="1115515"/>
    <lineage>
        <taxon>Bacteria</taxon>
        <taxon>Pseudomonadati</taxon>
        <taxon>Pseudomonadota</taxon>
        <taxon>Gammaproteobacteria</taxon>
        <taxon>Enterobacterales</taxon>
        <taxon>Enterobacteriaceae</taxon>
        <taxon>Pseudescherichia</taxon>
    </lineage>
</organism>
<reference evidence="1 2" key="1">
    <citation type="submission" date="2014-09" db="EMBL/GenBank/DDBJ databases">
        <title>Whole genome shotgun sequence of Escherichia vulneris NBRC 102420.</title>
        <authorList>
            <person name="Yoshida Y."/>
            <person name="Hosoyama A."/>
            <person name="Tsuchikane K."/>
            <person name="Ohji S."/>
            <person name="Ichikawa N."/>
            <person name="Kimura A."/>
            <person name="Yamazoe A."/>
            <person name="Ezaki T."/>
            <person name="Fujita N."/>
        </authorList>
    </citation>
    <scope>NUCLEOTIDE SEQUENCE [LARGE SCALE GENOMIC DNA]</scope>
    <source>
        <strain evidence="1 2">NBRC 102420</strain>
    </source>
</reference>